<keyword evidence="2" id="KW-1185">Reference proteome</keyword>
<gene>
    <name evidence="1" type="ORF">N7U62_05505</name>
</gene>
<dbReference type="EMBL" id="JAOYOD010000001">
    <property type="protein sequence ID" value="MCV9386108.1"/>
    <property type="molecule type" value="Genomic_DNA"/>
</dbReference>
<organism evidence="1 2">
    <name type="scientific">Reichenbachiella ulvae</name>
    <dbReference type="NCBI Taxonomy" id="2980104"/>
    <lineage>
        <taxon>Bacteria</taxon>
        <taxon>Pseudomonadati</taxon>
        <taxon>Bacteroidota</taxon>
        <taxon>Cytophagia</taxon>
        <taxon>Cytophagales</taxon>
        <taxon>Reichenbachiellaceae</taxon>
        <taxon>Reichenbachiella</taxon>
    </lineage>
</organism>
<evidence type="ECO:0000313" key="2">
    <source>
        <dbReference type="Proteomes" id="UP001300692"/>
    </source>
</evidence>
<reference evidence="1 2" key="1">
    <citation type="submission" date="2022-10" db="EMBL/GenBank/DDBJ databases">
        <title>Comparative genomics and taxonomic characterization of three novel marine species of genus Reichenbachiella exhibiting antioxidant and polysaccharide degradation activities.</title>
        <authorList>
            <person name="Muhammad N."/>
            <person name="Lee Y.-J."/>
            <person name="Ko J."/>
            <person name="Kim S.-G."/>
        </authorList>
    </citation>
    <scope>NUCLEOTIDE SEQUENCE [LARGE SCALE GENOMIC DNA]</scope>
    <source>
        <strain evidence="1 2">ABR2-5</strain>
    </source>
</reference>
<dbReference type="InterPro" id="IPR024096">
    <property type="entry name" value="NO_sig/Golgi_transp_ligand-bd"/>
</dbReference>
<accession>A0ABT3CRA7</accession>
<sequence length="417" mass="46808">MEITFDTYDEDKSVYYFAKEPLSFQSEYLNLYLQKGIEEMGGKLNIVDILVTTAQEITFSMFSRLFANNERWEKEHVRKKIVEDYFAHCGFGRVNLHSIQPKGGYIEAVSEHYAMAWKKHFGLRDEKLSGVSYFSLGFLCGAVEAIFDVKPGTFRGKQIQCLSKGHSVCKFEIYRGFKRKINGSPSIGKLQHEVGEIEDVFVPNGQSVIDAIKGLNLNGLDSKKGLIDQFDMTLTKQFANYMAMVEIKLLMQAKKLGAGGLKTVKTFLEKLGEENAYFTIGKMINSDYWHEYIQESVGKDSNSELYACLDVFTAFGCGKWQLTSSDSGNAEFTIKNNPETNSFLKLVGNSKSPLGFYAGGLLMGIMNMLDRGAKTGGAGIDMSYVNKLKKAGHHYEYAQKSSRMTGAELDVFLVRKT</sequence>
<protein>
    <recommendedName>
        <fullName evidence="3">V4R domain-containing protein</fullName>
    </recommendedName>
</protein>
<dbReference type="Proteomes" id="UP001300692">
    <property type="component" value="Unassembled WGS sequence"/>
</dbReference>
<dbReference type="SUPFAM" id="SSF111126">
    <property type="entry name" value="Ligand-binding domain in the NO signalling and Golgi transport"/>
    <property type="match status" value="1"/>
</dbReference>
<comment type="caution">
    <text evidence="1">The sequence shown here is derived from an EMBL/GenBank/DDBJ whole genome shotgun (WGS) entry which is preliminary data.</text>
</comment>
<evidence type="ECO:0000313" key="1">
    <source>
        <dbReference type="EMBL" id="MCV9386108.1"/>
    </source>
</evidence>
<dbReference type="RefSeq" id="WP_264136893.1">
    <property type="nucleotide sequence ID" value="NZ_JAOYOD010000001.1"/>
</dbReference>
<dbReference type="Gene3D" id="3.30.1380.20">
    <property type="entry name" value="Trafficking protein particle complex subunit 3"/>
    <property type="match status" value="1"/>
</dbReference>
<name>A0ABT3CRA7_9BACT</name>
<evidence type="ECO:0008006" key="3">
    <source>
        <dbReference type="Google" id="ProtNLM"/>
    </source>
</evidence>
<proteinExistence type="predicted"/>